<dbReference type="Proteomes" id="UP000507962">
    <property type="component" value="Unassembled WGS sequence"/>
</dbReference>
<accession>A0A4U8YSA9</accession>
<dbReference type="EMBL" id="CAADHO010000011">
    <property type="protein sequence ID" value="VFQ46791.1"/>
    <property type="molecule type" value="Genomic_DNA"/>
</dbReference>
<keyword evidence="2" id="KW-1185">Reference proteome</keyword>
<evidence type="ECO:0000313" key="2">
    <source>
        <dbReference type="Proteomes" id="UP000507962"/>
    </source>
</evidence>
<dbReference type="PROSITE" id="PS51257">
    <property type="entry name" value="PROKAR_LIPOPROTEIN"/>
    <property type="match status" value="1"/>
</dbReference>
<reference evidence="1 2" key="1">
    <citation type="submission" date="2019-03" db="EMBL/GenBank/DDBJ databases">
        <authorList>
            <person name="Nijsse B."/>
        </authorList>
    </citation>
    <scope>NUCLEOTIDE SEQUENCE [LARGE SCALE GENOMIC DNA]</scope>
    <source>
        <strain evidence="1">Desulfoluna butyratoxydans MSL71</strain>
    </source>
</reference>
<name>A0A4U8YSA9_9BACT</name>
<dbReference type="AlphaFoldDB" id="A0A4U8YSA9"/>
<evidence type="ECO:0000313" key="1">
    <source>
        <dbReference type="EMBL" id="VFQ46791.1"/>
    </source>
</evidence>
<protein>
    <recommendedName>
        <fullName evidence="3">Lipoprotein</fullName>
    </recommendedName>
</protein>
<sequence length="128" mass="13780">MRFDLSRPLAGAWVIVLLVACMTLSCTKTTTTPLNTEQETPGDVIVFYSPPTDREYVELGLVTTQTGQTIFHDRSAEGMIEKLKEEAAKLGADAVIVRSANEGTWGLKGGGTTGFDRGNAQAVAIKFK</sequence>
<evidence type="ECO:0008006" key="3">
    <source>
        <dbReference type="Google" id="ProtNLM"/>
    </source>
</evidence>
<gene>
    <name evidence="1" type="ORF">MSL71_44670</name>
</gene>
<proteinExistence type="predicted"/>
<organism evidence="1 2">
    <name type="scientific">Desulfoluna butyratoxydans</name>
    <dbReference type="NCBI Taxonomy" id="231438"/>
    <lineage>
        <taxon>Bacteria</taxon>
        <taxon>Pseudomonadati</taxon>
        <taxon>Thermodesulfobacteriota</taxon>
        <taxon>Desulfobacteria</taxon>
        <taxon>Desulfobacterales</taxon>
        <taxon>Desulfolunaceae</taxon>
        <taxon>Desulfoluna</taxon>
    </lineage>
</organism>